<dbReference type="Gene3D" id="4.10.240.10">
    <property type="entry name" value="Zn(2)-C6 fungal-type DNA-binding domain"/>
    <property type="match status" value="1"/>
</dbReference>
<dbReference type="Pfam" id="PF11951">
    <property type="entry name" value="Fungal_trans_2"/>
    <property type="match status" value="1"/>
</dbReference>
<dbReference type="PROSITE" id="PS00463">
    <property type="entry name" value="ZN2_CY6_FUNGAL_1"/>
    <property type="match status" value="1"/>
</dbReference>
<dbReference type="GO" id="GO:0005634">
    <property type="term" value="C:nucleus"/>
    <property type="evidence" value="ECO:0007669"/>
    <property type="project" value="UniProtKB-SubCell"/>
</dbReference>
<dbReference type="Proteomes" id="UP000696573">
    <property type="component" value="Unassembled WGS sequence"/>
</dbReference>
<organism evidence="4 5">
    <name type="scientific">Clonostachys rhizophaga</name>
    <dbReference type="NCBI Taxonomy" id="160324"/>
    <lineage>
        <taxon>Eukaryota</taxon>
        <taxon>Fungi</taxon>
        <taxon>Dikarya</taxon>
        <taxon>Ascomycota</taxon>
        <taxon>Pezizomycotina</taxon>
        <taxon>Sordariomycetes</taxon>
        <taxon>Hypocreomycetidae</taxon>
        <taxon>Hypocreales</taxon>
        <taxon>Bionectriaceae</taxon>
        <taxon>Clonostachys</taxon>
    </lineage>
</organism>
<evidence type="ECO:0000256" key="2">
    <source>
        <dbReference type="ARBA" id="ARBA00023242"/>
    </source>
</evidence>
<protein>
    <recommendedName>
        <fullName evidence="3">Zn(2)-C6 fungal-type domain-containing protein</fullName>
    </recommendedName>
</protein>
<dbReference type="GO" id="GO:0000976">
    <property type="term" value="F:transcription cis-regulatory region binding"/>
    <property type="evidence" value="ECO:0007669"/>
    <property type="project" value="TreeGrafter"/>
</dbReference>
<feature type="domain" description="Zn(2)-C6 fungal-type" evidence="3">
    <location>
        <begin position="20"/>
        <end position="50"/>
    </location>
</feature>
<dbReference type="SMART" id="SM00066">
    <property type="entry name" value="GAL4"/>
    <property type="match status" value="1"/>
</dbReference>
<dbReference type="InterPro" id="IPR036864">
    <property type="entry name" value="Zn2-C6_fun-type_DNA-bd_sf"/>
</dbReference>
<evidence type="ECO:0000313" key="5">
    <source>
        <dbReference type="Proteomes" id="UP000696573"/>
    </source>
</evidence>
<dbReference type="EMBL" id="CABFNQ020000744">
    <property type="protein sequence ID" value="CAH0032964.1"/>
    <property type="molecule type" value="Genomic_DNA"/>
</dbReference>
<keyword evidence="2" id="KW-0539">Nucleus</keyword>
<dbReference type="Pfam" id="PF00172">
    <property type="entry name" value="Zn_clus"/>
    <property type="match status" value="1"/>
</dbReference>
<evidence type="ECO:0000256" key="1">
    <source>
        <dbReference type="ARBA" id="ARBA00004123"/>
    </source>
</evidence>
<dbReference type="OrthoDB" id="4314040at2759"/>
<keyword evidence="5" id="KW-1185">Reference proteome</keyword>
<dbReference type="InterPro" id="IPR021858">
    <property type="entry name" value="Fun_TF"/>
</dbReference>
<dbReference type="GO" id="GO:0008270">
    <property type="term" value="F:zinc ion binding"/>
    <property type="evidence" value="ECO:0007669"/>
    <property type="project" value="InterPro"/>
</dbReference>
<evidence type="ECO:0000259" key="3">
    <source>
        <dbReference type="PROSITE" id="PS50048"/>
    </source>
</evidence>
<comment type="caution">
    <text evidence="4">The sequence shown here is derived from an EMBL/GenBank/DDBJ whole genome shotgun (WGS) entry which is preliminary data.</text>
</comment>
<dbReference type="PANTHER" id="PTHR37534:SF7">
    <property type="entry name" value="TRANSCRIPTIONAL ACTIVATOR PROTEIN UGA3"/>
    <property type="match status" value="1"/>
</dbReference>
<dbReference type="SUPFAM" id="SSF57701">
    <property type="entry name" value="Zn2/Cys6 DNA-binding domain"/>
    <property type="match status" value="1"/>
</dbReference>
<evidence type="ECO:0000313" key="4">
    <source>
        <dbReference type="EMBL" id="CAH0032964.1"/>
    </source>
</evidence>
<dbReference type="AlphaFoldDB" id="A0A9N9YVG2"/>
<name>A0A9N9YVG2_9HYPO</name>
<sequence length="629" mass="70400">MEHNRRRPEKPSTGVRSRSGCLTCRRRHKKCDEQKPVCAVCHKSNRLCEYGGDLRWAAVNQPKAPAPRRPTLPPDNGQGPFHQEELSFLQEDVGQQDSLVTGPALNVDCPAPPAPPESLAINDSSVADLLFDSAFDSWIPSLMDLGSWDFAASNELVVPTEAVSLAGAPPDSLSLLPNQASGVAGSVMGDGNASDYGVASEAVESPQDGEGWELTHGFGSFLSTALSSPSEEIAYTYYIHHESGRIPAHDSPQNPYRRICAISLSYPLLLHTILYISTAQFLLKNALSFLEQEKNKVHGSLRGIVAPQENFSVLSLKEVTLASFLLQIVTEVMLGSENAESHLNRAYQLIRDLDYVERLPESYYARFLVQRFAIIDVLLSFLRRRKPIAPPEFALYQPCDGIDSSEPSFRELTGCPQRVLTFLAQTSYLADDLATGARETSQILDEASEMEANLRQWWQRYSVLMLSRNIDERRPGSAPDSHHHNLDTLSQCWYWTSCLLLARRVFRDATASHRVQYLRRKLFAAIDRLPAGCGPDSSLPFPFYMAAREALTPEDRDWVRRKHAEMTEMYRDRARDMMMKLTEEIWSQCDELELLPGASSQPGLGENTSLLGSDHYIHVLDSRASHFVF</sequence>
<dbReference type="PROSITE" id="PS50048">
    <property type="entry name" value="ZN2_CY6_FUNGAL_2"/>
    <property type="match status" value="1"/>
</dbReference>
<dbReference type="PANTHER" id="PTHR37534">
    <property type="entry name" value="TRANSCRIPTIONAL ACTIVATOR PROTEIN UGA3"/>
    <property type="match status" value="1"/>
</dbReference>
<dbReference type="GO" id="GO:0045944">
    <property type="term" value="P:positive regulation of transcription by RNA polymerase II"/>
    <property type="evidence" value="ECO:0007669"/>
    <property type="project" value="TreeGrafter"/>
</dbReference>
<gene>
    <name evidence="4" type="ORF">CRHIZ90672A_00002642</name>
</gene>
<comment type="subcellular location">
    <subcellularLocation>
        <location evidence="1">Nucleus</location>
    </subcellularLocation>
</comment>
<dbReference type="CDD" id="cd00067">
    <property type="entry name" value="GAL4"/>
    <property type="match status" value="1"/>
</dbReference>
<dbReference type="GO" id="GO:0000981">
    <property type="term" value="F:DNA-binding transcription factor activity, RNA polymerase II-specific"/>
    <property type="evidence" value="ECO:0007669"/>
    <property type="project" value="InterPro"/>
</dbReference>
<proteinExistence type="predicted"/>
<accession>A0A9N9YVG2</accession>
<reference evidence="4" key="1">
    <citation type="submission" date="2021-10" db="EMBL/GenBank/DDBJ databases">
        <authorList>
            <person name="Piombo E."/>
        </authorList>
    </citation>
    <scope>NUCLEOTIDE SEQUENCE</scope>
</reference>
<dbReference type="InterPro" id="IPR001138">
    <property type="entry name" value="Zn2Cys6_DnaBD"/>
</dbReference>